<feature type="compositionally biased region" description="Acidic residues" evidence="1">
    <location>
        <begin position="23"/>
        <end position="42"/>
    </location>
</feature>
<feature type="region of interest" description="Disordered" evidence="1">
    <location>
        <begin position="1"/>
        <end position="49"/>
    </location>
</feature>
<reference evidence="2" key="1">
    <citation type="submission" date="2016-07" db="EMBL/GenBank/DDBJ databases">
        <title>Draft genome Planococcus salivarum.</title>
        <authorList>
            <person name="See-Too W.S."/>
        </authorList>
    </citation>
    <scope>NUCLEOTIDE SEQUENCE [LARGE SCALE GENOMIC DNA]</scope>
    <source>
        <strain evidence="2">DSM 23820</strain>
    </source>
</reference>
<proteinExistence type="predicted"/>
<gene>
    <name evidence="2" type="ORF">BB776_02305</name>
</gene>
<keyword evidence="3" id="KW-1185">Reference proteome</keyword>
<evidence type="ECO:0000313" key="2">
    <source>
        <dbReference type="EMBL" id="OHX52469.1"/>
    </source>
</evidence>
<evidence type="ECO:0000313" key="3">
    <source>
        <dbReference type="Proteomes" id="UP000242153"/>
    </source>
</evidence>
<dbReference type="EMBL" id="MBQG01000071">
    <property type="protein sequence ID" value="OHX52469.1"/>
    <property type="molecule type" value="Genomic_DNA"/>
</dbReference>
<accession>A0ABX3D0U0</accession>
<sequence>MAEAPKEKAPRDSAKDRKTSESVETEEPVEPEETEEPVEEENETSRFNKIYSNVASNRFENLRTSYIENKAKELRKKRK</sequence>
<dbReference type="Proteomes" id="UP000242153">
    <property type="component" value="Unassembled WGS sequence"/>
</dbReference>
<comment type="caution">
    <text evidence="2">The sequence shown here is derived from an EMBL/GenBank/DDBJ whole genome shotgun (WGS) entry which is preliminary data.</text>
</comment>
<feature type="compositionally biased region" description="Basic and acidic residues" evidence="1">
    <location>
        <begin position="1"/>
        <end position="21"/>
    </location>
</feature>
<organism evidence="2 3">
    <name type="scientific">Planococcus salinarum</name>
    <dbReference type="NCBI Taxonomy" id="622695"/>
    <lineage>
        <taxon>Bacteria</taxon>
        <taxon>Bacillati</taxon>
        <taxon>Bacillota</taxon>
        <taxon>Bacilli</taxon>
        <taxon>Bacillales</taxon>
        <taxon>Caryophanaceae</taxon>
        <taxon>Planococcus</taxon>
    </lineage>
</organism>
<evidence type="ECO:0000256" key="1">
    <source>
        <dbReference type="SAM" id="MobiDB-lite"/>
    </source>
</evidence>
<name>A0ABX3D0U0_9BACL</name>
<protein>
    <submittedName>
        <fullName evidence="2">Uncharacterized protein</fullName>
    </submittedName>
</protein>